<dbReference type="Proteomes" id="UP000663866">
    <property type="component" value="Unassembled WGS sequence"/>
</dbReference>
<organism evidence="1 2">
    <name type="scientific">Rotaria magnacalcarata</name>
    <dbReference type="NCBI Taxonomy" id="392030"/>
    <lineage>
        <taxon>Eukaryota</taxon>
        <taxon>Metazoa</taxon>
        <taxon>Spiralia</taxon>
        <taxon>Gnathifera</taxon>
        <taxon>Rotifera</taxon>
        <taxon>Eurotatoria</taxon>
        <taxon>Bdelloidea</taxon>
        <taxon>Philodinida</taxon>
        <taxon>Philodinidae</taxon>
        <taxon>Rotaria</taxon>
    </lineage>
</organism>
<evidence type="ECO:0000313" key="2">
    <source>
        <dbReference type="Proteomes" id="UP000663866"/>
    </source>
</evidence>
<accession>A0A821MZM5</accession>
<comment type="caution">
    <text evidence="1">The sequence shown here is derived from an EMBL/GenBank/DDBJ whole genome shotgun (WGS) entry which is preliminary data.</text>
</comment>
<reference evidence="1" key="1">
    <citation type="submission" date="2021-02" db="EMBL/GenBank/DDBJ databases">
        <authorList>
            <person name="Nowell W R."/>
        </authorList>
    </citation>
    <scope>NUCLEOTIDE SEQUENCE</scope>
</reference>
<name>A0A821MZM5_9BILA</name>
<protein>
    <submittedName>
        <fullName evidence="1">Uncharacterized protein</fullName>
    </submittedName>
</protein>
<keyword evidence="2" id="KW-1185">Reference proteome</keyword>
<gene>
    <name evidence="1" type="ORF">OVN521_LOCUS51073</name>
</gene>
<evidence type="ECO:0000313" key="1">
    <source>
        <dbReference type="EMBL" id="CAF4777769.1"/>
    </source>
</evidence>
<sequence length="57" mass="6080">EKTAPIIAPISRETLPIVEHKPASITTPSVLPSHVPIKSSITSTTFNENVEETLSAV</sequence>
<proteinExistence type="predicted"/>
<feature type="non-terminal residue" evidence="1">
    <location>
        <position position="1"/>
    </location>
</feature>
<dbReference type="EMBL" id="CAJOBG010120869">
    <property type="protein sequence ID" value="CAF4777769.1"/>
    <property type="molecule type" value="Genomic_DNA"/>
</dbReference>
<feature type="non-terminal residue" evidence="1">
    <location>
        <position position="57"/>
    </location>
</feature>
<dbReference type="AlphaFoldDB" id="A0A821MZM5"/>